<keyword evidence="3" id="KW-0050">Antiport</keyword>
<dbReference type="AlphaFoldDB" id="A0A330H547"/>
<feature type="domain" description="Cation/H+ exchanger transmembrane" evidence="12">
    <location>
        <begin position="16"/>
        <end position="399"/>
    </location>
</feature>
<evidence type="ECO:0000256" key="2">
    <source>
        <dbReference type="ARBA" id="ARBA00022448"/>
    </source>
</evidence>
<dbReference type="InterPro" id="IPR038770">
    <property type="entry name" value="Na+/solute_symporter_sf"/>
</dbReference>
<comment type="caution">
    <text evidence="13">The sequence shown here is derived from an EMBL/GenBank/DDBJ whole genome shotgun (WGS) entry which is preliminary data.</text>
</comment>
<feature type="transmembrane region" description="Helical" evidence="11">
    <location>
        <begin position="318"/>
        <end position="341"/>
    </location>
</feature>
<dbReference type="Gene3D" id="1.20.1530.20">
    <property type="match status" value="1"/>
</dbReference>
<dbReference type="GO" id="GO:1902600">
    <property type="term" value="P:proton transmembrane transport"/>
    <property type="evidence" value="ECO:0007669"/>
    <property type="project" value="InterPro"/>
</dbReference>
<evidence type="ECO:0000313" key="14">
    <source>
        <dbReference type="Proteomes" id="UP000251956"/>
    </source>
</evidence>
<evidence type="ECO:0000259" key="12">
    <source>
        <dbReference type="Pfam" id="PF00999"/>
    </source>
</evidence>
<dbReference type="RefSeq" id="WP_112126157.1">
    <property type="nucleotide sequence ID" value="NZ_QMBQ01000001.1"/>
</dbReference>
<evidence type="ECO:0000256" key="10">
    <source>
        <dbReference type="SAM" id="MobiDB-lite"/>
    </source>
</evidence>
<evidence type="ECO:0000256" key="6">
    <source>
        <dbReference type="ARBA" id="ARBA00023053"/>
    </source>
</evidence>
<keyword evidence="14" id="KW-1185">Reference proteome</keyword>
<protein>
    <submittedName>
        <fullName evidence="13">Cation:proton antiporter</fullName>
    </submittedName>
</protein>
<feature type="region of interest" description="Disordered" evidence="10">
    <location>
        <begin position="430"/>
        <end position="461"/>
    </location>
</feature>
<keyword evidence="2" id="KW-0813">Transport</keyword>
<evidence type="ECO:0000256" key="11">
    <source>
        <dbReference type="SAM" id="Phobius"/>
    </source>
</evidence>
<evidence type="ECO:0000256" key="4">
    <source>
        <dbReference type="ARBA" id="ARBA00022692"/>
    </source>
</evidence>
<keyword evidence="6" id="KW-0915">Sodium</keyword>
<feature type="transmembrane region" description="Helical" evidence="11">
    <location>
        <begin position="134"/>
        <end position="157"/>
    </location>
</feature>
<organism evidence="13 14">
    <name type="scientific">Mesorhizobium atlanticum</name>
    <dbReference type="NCBI Taxonomy" id="2233532"/>
    <lineage>
        <taxon>Bacteria</taxon>
        <taxon>Pseudomonadati</taxon>
        <taxon>Pseudomonadota</taxon>
        <taxon>Alphaproteobacteria</taxon>
        <taxon>Hyphomicrobiales</taxon>
        <taxon>Phyllobacteriaceae</taxon>
        <taxon>Mesorhizobium</taxon>
    </lineage>
</organism>
<feature type="compositionally biased region" description="Low complexity" evidence="10">
    <location>
        <begin position="440"/>
        <end position="450"/>
    </location>
</feature>
<feature type="transmembrane region" description="Helical" evidence="11">
    <location>
        <begin position="169"/>
        <end position="190"/>
    </location>
</feature>
<feature type="transmembrane region" description="Helical" evidence="11">
    <location>
        <begin position="202"/>
        <end position="224"/>
    </location>
</feature>
<proteinExistence type="predicted"/>
<reference evidence="13 14" key="2">
    <citation type="submission" date="2018-07" db="EMBL/GenBank/DDBJ databases">
        <title>Diversity of Mesorhizobium strains in Brazil.</title>
        <authorList>
            <person name="Helene L.C.F."/>
            <person name="Dall'Agnol R."/>
            <person name="Delamuta J.R.M."/>
            <person name="Hungria M."/>
        </authorList>
    </citation>
    <scope>NUCLEOTIDE SEQUENCE [LARGE SCALE GENOMIC DNA]</scope>
    <source>
        <strain evidence="13 14">CNPSo 3140</strain>
    </source>
</reference>
<dbReference type="GO" id="GO:0015297">
    <property type="term" value="F:antiporter activity"/>
    <property type="evidence" value="ECO:0007669"/>
    <property type="project" value="UniProtKB-KW"/>
</dbReference>
<dbReference type="EMBL" id="QMBQ01000001">
    <property type="protein sequence ID" value="RAZ80619.1"/>
    <property type="molecule type" value="Genomic_DNA"/>
</dbReference>
<dbReference type="InterPro" id="IPR006153">
    <property type="entry name" value="Cation/H_exchanger_TM"/>
</dbReference>
<keyword evidence="4 11" id="KW-0812">Transmembrane</keyword>
<dbReference type="Pfam" id="PF00999">
    <property type="entry name" value="Na_H_Exchanger"/>
    <property type="match status" value="1"/>
</dbReference>
<keyword evidence="8 11" id="KW-0472">Membrane</keyword>
<evidence type="ECO:0000256" key="7">
    <source>
        <dbReference type="ARBA" id="ARBA00023065"/>
    </source>
</evidence>
<dbReference type="GO" id="GO:0016020">
    <property type="term" value="C:membrane"/>
    <property type="evidence" value="ECO:0007669"/>
    <property type="project" value="UniProtKB-SubCell"/>
</dbReference>
<dbReference type="Proteomes" id="UP000251956">
    <property type="component" value="Unassembled WGS sequence"/>
</dbReference>
<evidence type="ECO:0000256" key="3">
    <source>
        <dbReference type="ARBA" id="ARBA00022449"/>
    </source>
</evidence>
<name>A0A330H547_9HYPH</name>
<feature type="transmembrane region" description="Helical" evidence="11">
    <location>
        <begin position="245"/>
        <end position="268"/>
    </location>
</feature>
<accession>A0A330H547</accession>
<evidence type="ECO:0000256" key="9">
    <source>
        <dbReference type="ARBA" id="ARBA00023201"/>
    </source>
</evidence>
<dbReference type="OrthoDB" id="9793589at2"/>
<reference evidence="14" key="1">
    <citation type="submission" date="2018-06" db="EMBL/GenBank/DDBJ databases">
        <authorList>
            <person name="Helene L.C."/>
            <person name="Dall'Agnol R."/>
            <person name="Delamuta J.R."/>
            <person name="Hungria M."/>
        </authorList>
    </citation>
    <scope>NUCLEOTIDE SEQUENCE [LARGE SCALE GENOMIC DNA]</scope>
    <source>
        <strain evidence="14">CNPSo 3140</strain>
    </source>
</reference>
<feature type="transmembrane region" description="Helical" evidence="11">
    <location>
        <begin position="6"/>
        <end position="23"/>
    </location>
</feature>
<sequence>MTDSELARFFLSFVVLLVGALGGGHLFERLRLPRVIGEIAGGIALGPSVLGLVSPEAHKWLFTGFAAQGALLSAFYWLGLVLLMFTAGFKMQTEAIAGSGRIIPALVIGALVVPFAFGYLGAPLFADAQKGDAFAFKLVMGIAAGVTSIPVISRLFLDLGLMNSAFARNIIGAATIQDLILWCMLAIATAAQHGDAADAGSIGRVIAVNLAFVLVSLFVAPAVARETRQRVFGKFSEASLTGYTMLLCLVFVAAASLLNVNIVFAALLAGLVMTRFPSRHLAPVKQHIADISIWFFVPIYFALVGLRLDLAHQFDGSLILFFIIASTAIKLVSCTIAARIAGSDWARAFDYGVAMNTRGGPGIVLASVAYAAGIIDERMFTALVLASILTSLATGFWLRLRLAHDPQVFVEVARPPDPASAIKEYLVRAARPPSSRTQNAAAKRAGAASAGNEKEQSAAPIEGAGSATIARTAAAYWWRATIR</sequence>
<feature type="transmembrane region" description="Helical" evidence="11">
    <location>
        <begin position="65"/>
        <end position="89"/>
    </location>
</feature>
<gene>
    <name evidence="13" type="ORF">DPM35_04960</name>
</gene>
<dbReference type="PANTHER" id="PTHR43562:SF3">
    <property type="entry name" value="SODIUM ION_PROTON EXCHANGER (EUROFUNG)"/>
    <property type="match status" value="1"/>
</dbReference>
<feature type="transmembrane region" description="Helical" evidence="11">
    <location>
        <begin position="288"/>
        <end position="306"/>
    </location>
</feature>
<evidence type="ECO:0000313" key="13">
    <source>
        <dbReference type="EMBL" id="RAZ80619.1"/>
    </source>
</evidence>
<evidence type="ECO:0000256" key="8">
    <source>
        <dbReference type="ARBA" id="ARBA00023136"/>
    </source>
</evidence>
<dbReference type="GO" id="GO:0006814">
    <property type="term" value="P:sodium ion transport"/>
    <property type="evidence" value="ECO:0007669"/>
    <property type="project" value="UniProtKB-KW"/>
</dbReference>
<comment type="subcellular location">
    <subcellularLocation>
        <location evidence="1">Membrane</location>
        <topology evidence="1">Multi-pass membrane protein</topology>
    </subcellularLocation>
</comment>
<keyword evidence="7" id="KW-0406">Ion transport</keyword>
<keyword evidence="5 11" id="KW-1133">Transmembrane helix</keyword>
<feature type="transmembrane region" description="Helical" evidence="11">
    <location>
        <begin position="101"/>
        <end position="122"/>
    </location>
</feature>
<evidence type="ECO:0000256" key="1">
    <source>
        <dbReference type="ARBA" id="ARBA00004141"/>
    </source>
</evidence>
<dbReference type="PANTHER" id="PTHR43562">
    <property type="entry name" value="NAPA-TYPE SODIUM/HYDROGEN ANTIPORTER"/>
    <property type="match status" value="1"/>
</dbReference>
<feature type="transmembrane region" description="Helical" evidence="11">
    <location>
        <begin position="379"/>
        <end position="398"/>
    </location>
</feature>
<feature type="transmembrane region" description="Helical" evidence="11">
    <location>
        <begin position="35"/>
        <end position="53"/>
    </location>
</feature>
<keyword evidence="9" id="KW-0739">Sodium transport</keyword>
<evidence type="ECO:0000256" key="5">
    <source>
        <dbReference type="ARBA" id="ARBA00022989"/>
    </source>
</evidence>